<protein>
    <submittedName>
        <fullName evidence="1">Uncharacterized protein</fullName>
    </submittedName>
</protein>
<accession>A0A2C9VX75</accession>
<organism evidence="1">
    <name type="scientific">Manihot esculenta</name>
    <name type="common">Cassava</name>
    <name type="synonym">Jatropha manihot</name>
    <dbReference type="NCBI Taxonomy" id="3983"/>
    <lineage>
        <taxon>Eukaryota</taxon>
        <taxon>Viridiplantae</taxon>
        <taxon>Streptophyta</taxon>
        <taxon>Embryophyta</taxon>
        <taxon>Tracheophyta</taxon>
        <taxon>Spermatophyta</taxon>
        <taxon>Magnoliopsida</taxon>
        <taxon>eudicotyledons</taxon>
        <taxon>Gunneridae</taxon>
        <taxon>Pentapetalae</taxon>
        <taxon>rosids</taxon>
        <taxon>fabids</taxon>
        <taxon>Malpighiales</taxon>
        <taxon>Euphorbiaceae</taxon>
        <taxon>Crotonoideae</taxon>
        <taxon>Manihoteae</taxon>
        <taxon>Manihot</taxon>
    </lineage>
</organism>
<sequence length="58" mass="7194">MFDLYKYFFAHFSPYSNSKDSKTIHPLKKYLEFSEQHIQINPHKFILRDFTFLIFNFI</sequence>
<dbReference type="AlphaFoldDB" id="A0A2C9VX75"/>
<reference evidence="1" key="1">
    <citation type="submission" date="2016-02" db="EMBL/GenBank/DDBJ databases">
        <title>WGS assembly of Manihot esculenta.</title>
        <authorList>
            <person name="Bredeson J.V."/>
            <person name="Prochnik S.E."/>
            <person name="Lyons J.B."/>
            <person name="Schmutz J."/>
            <person name="Grimwood J."/>
            <person name="Vrebalov J."/>
            <person name="Bart R.S."/>
            <person name="Amuge T."/>
            <person name="Ferguson M.E."/>
            <person name="Green R."/>
            <person name="Putnam N."/>
            <person name="Stites J."/>
            <person name="Rounsley S."/>
            <person name="Rokhsar D.S."/>
        </authorList>
    </citation>
    <scope>NUCLEOTIDE SEQUENCE [LARGE SCALE GENOMIC DNA]</scope>
    <source>
        <tissue evidence="1">Leaf</tissue>
    </source>
</reference>
<gene>
    <name evidence="1" type="ORF">MANES_05G130600</name>
</gene>
<dbReference type="EMBL" id="CM004391">
    <property type="protein sequence ID" value="OAY50372.1"/>
    <property type="molecule type" value="Genomic_DNA"/>
</dbReference>
<name>A0A2C9VX75_MANES</name>
<proteinExistence type="predicted"/>
<evidence type="ECO:0000313" key="1">
    <source>
        <dbReference type="EMBL" id="OAY50372.1"/>
    </source>
</evidence>